<evidence type="ECO:0000256" key="1">
    <source>
        <dbReference type="SAM" id="Phobius"/>
    </source>
</evidence>
<evidence type="ECO:0000313" key="3">
    <source>
        <dbReference type="Proteomes" id="UP001152320"/>
    </source>
</evidence>
<name>A0A9Q1HF44_HOLLE</name>
<keyword evidence="3" id="KW-1185">Reference proteome</keyword>
<organism evidence="2 3">
    <name type="scientific">Holothuria leucospilota</name>
    <name type="common">Black long sea cucumber</name>
    <name type="synonym">Mertensiothuria leucospilota</name>
    <dbReference type="NCBI Taxonomy" id="206669"/>
    <lineage>
        <taxon>Eukaryota</taxon>
        <taxon>Metazoa</taxon>
        <taxon>Echinodermata</taxon>
        <taxon>Eleutherozoa</taxon>
        <taxon>Echinozoa</taxon>
        <taxon>Holothuroidea</taxon>
        <taxon>Aspidochirotacea</taxon>
        <taxon>Aspidochirotida</taxon>
        <taxon>Holothuriidae</taxon>
        <taxon>Holothuria</taxon>
    </lineage>
</organism>
<reference evidence="2" key="1">
    <citation type="submission" date="2021-10" db="EMBL/GenBank/DDBJ databases">
        <title>Tropical sea cucumber genome reveals ecological adaptation and Cuvierian tubules defense mechanism.</title>
        <authorList>
            <person name="Chen T."/>
        </authorList>
    </citation>
    <scope>NUCLEOTIDE SEQUENCE</scope>
    <source>
        <strain evidence="2">Nanhai2018</strain>
        <tissue evidence="2">Muscle</tissue>
    </source>
</reference>
<comment type="caution">
    <text evidence="2">The sequence shown here is derived from an EMBL/GenBank/DDBJ whole genome shotgun (WGS) entry which is preliminary data.</text>
</comment>
<dbReference type="EMBL" id="JAIZAY010000004">
    <property type="protein sequence ID" value="KAJ8043620.1"/>
    <property type="molecule type" value="Genomic_DNA"/>
</dbReference>
<feature type="transmembrane region" description="Helical" evidence="1">
    <location>
        <begin position="12"/>
        <end position="31"/>
    </location>
</feature>
<protein>
    <submittedName>
        <fullName evidence="2">Uncharacterized protein</fullName>
    </submittedName>
</protein>
<sequence>MAQWPFQYFNMLYLVFLLLNFVECCLAQFAFDEDFFAKLSVGIFACFVIGFTFSVILGFLWQFSRLIGSKQPTSESDDKAKVTPSTSRVIHTDGQMVNVVSLNDLDASDVSHASLSHRNALSPLGGRFYPTRDNDIRESLYADIDLTKKKSRPVPFVAERYPVVDYN</sequence>
<proteinExistence type="predicted"/>
<keyword evidence="1" id="KW-0472">Membrane</keyword>
<evidence type="ECO:0000313" key="2">
    <source>
        <dbReference type="EMBL" id="KAJ8043620.1"/>
    </source>
</evidence>
<keyword evidence="1" id="KW-1133">Transmembrane helix</keyword>
<dbReference type="AlphaFoldDB" id="A0A9Q1HF44"/>
<keyword evidence="1" id="KW-0812">Transmembrane</keyword>
<dbReference type="Proteomes" id="UP001152320">
    <property type="component" value="Chromosome 4"/>
</dbReference>
<accession>A0A9Q1HF44</accession>
<gene>
    <name evidence="2" type="ORF">HOLleu_10798</name>
</gene>
<feature type="transmembrane region" description="Helical" evidence="1">
    <location>
        <begin position="37"/>
        <end position="61"/>
    </location>
</feature>